<accession>A0ABN7QUU3</accession>
<protein>
    <submittedName>
        <fullName evidence="1">Uncharacterized protein</fullName>
    </submittedName>
</protein>
<gene>
    <name evidence="1" type="ORF">R54767_05271</name>
</gene>
<name>A0ABN7QUU3_9BURK</name>
<sequence length="260" mass="26380">MIGHDLQSRCCVCCADLYNRQLHPQEKTLAQQVAAAANANGLTNPDGSPVTATDVANQLAQMGYQANGVSESGAAATVEGAKPSDGSTWVSAGVDQNTGKTIWTQTPGPANAALQAFILQATNGADVPLQRQYSASPNGTQSSFGSQGISMGSSAGSICPNGNCGIAYQSVSMPSPTTLTDKGSTALALTSPWLPPPLDVAALVGSAGLLSLNYLYSPPSRASILYSTMSSIGGALLPQGPMVQTLFTLGTASAQPYIAP</sequence>
<comment type="caution">
    <text evidence="1">The sequence shown here is derived from an EMBL/GenBank/DDBJ whole genome shotgun (WGS) entry which is preliminary data.</text>
</comment>
<dbReference type="Proteomes" id="UP000789752">
    <property type="component" value="Unassembled WGS sequence"/>
</dbReference>
<reference evidence="1 2" key="1">
    <citation type="submission" date="2021-04" db="EMBL/GenBank/DDBJ databases">
        <authorList>
            <person name="Vanwijnsberghe S."/>
        </authorList>
    </citation>
    <scope>NUCLEOTIDE SEQUENCE [LARGE SCALE GENOMIC DNA]</scope>
    <source>
        <strain evidence="1 2">LMG 32171</strain>
    </source>
</reference>
<keyword evidence="2" id="KW-1185">Reference proteome</keyword>
<dbReference type="RefSeq" id="WP_228984049.1">
    <property type="nucleotide sequence ID" value="NZ_CAJQYY010000054.1"/>
</dbReference>
<dbReference type="EMBL" id="CAJQYY010000054">
    <property type="protein sequence ID" value="CAG4926247.1"/>
    <property type="molecule type" value="Genomic_DNA"/>
</dbReference>
<organism evidence="1 2">
    <name type="scientific">Paraburkholderia gardini</name>
    <dbReference type="NCBI Taxonomy" id="2823469"/>
    <lineage>
        <taxon>Bacteria</taxon>
        <taxon>Pseudomonadati</taxon>
        <taxon>Pseudomonadota</taxon>
        <taxon>Betaproteobacteria</taxon>
        <taxon>Burkholderiales</taxon>
        <taxon>Burkholderiaceae</taxon>
        <taxon>Paraburkholderia</taxon>
    </lineage>
</organism>
<proteinExistence type="predicted"/>
<evidence type="ECO:0000313" key="1">
    <source>
        <dbReference type="EMBL" id="CAG4926247.1"/>
    </source>
</evidence>
<evidence type="ECO:0000313" key="2">
    <source>
        <dbReference type="Proteomes" id="UP000789752"/>
    </source>
</evidence>